<evidence type="ECO:0000313" key="4">
    <source>
        <dbReference type="Proteomes" id="UP000679691"/>
    </source>
</evidence>
<dbReference type="PANTHER" id="PTHR35869">
    <property type="entry name" value="OUTER-MEMBRANE LIPOPROTEIN CARRIER PROTEIN"/>
    <property type="match status" value="1"/>
</dbReference>
<dbReference type="InterPro" id="IPR029046">
    <property type="entry name" value="LolA/LolB/LppX"/>
</dbReference>
<organism evidence="3 4">
    <name type="scientific">Rhinopithecimicrobium faecis</name>
    <dbReference type="NCBI Taxonomy" id="2820698"/>
    <lineage>
        <taxon>Bacteria</taxon>
        <taxon>Pseudomonadati</taxon>
        <taxon>Bacteroidota</taxon>
        <taxon>Sphingobacteriia</taxon>
        <taxon>Sphingobacteriales</taxon>
        <taxon>Sphingobacteriaceae</taxon>
        <taxon>Rhinopithecimicrobium</taxon>
    </lineage>
</organism>
<name>A0A8T4H828_9SPHI</name>
<feature type="chain" id="PRO_5035887463" evidence="2">
    <location>
        <begin position="26"/>
        <end position="220"/>
    </location>
</feature>
<accession>A0A8T4H828</accession>
<dbReference type="Gene3D" id="2.50.20.10">
    <property type="entry name" value="Lipoprotein localisation LolA/LolB/LppX"/>
    <property type="match status" value="1"/>
</dbReference>
<keyword evidence="3" id="KW-0449">Lipoprotein</keyword>
<evidence type="ECO:0000256" key="2">
    <source>
        <dbReference type="SAM" id="SignalP"/>
    </source>
</evidence>
<reference evidence="3" key="1">
    <citation type="submission" date="2021-03" db="EMBL/GenBank/DDBJ databases">
        <authorList>
            <person name="Lu T."/>
            <person name="Wang Q."/>
            <person name="Han X."/>
        </authorList>
    </citation>
    <scope>NUCLEOTIDE SEQUENCE</scope>
    <source>
        <strain evidence="3">WQ 2009</strain>
    </source>
</reference>
<evidence type="ECO:0000313" key="3">
    <source>
        <dbReference type="EMBL" id="MBP3942523.1"/>
    </source>
</evidence>
<dbReference type="SUPFAM" id="SSF89392">
    <property type="entry name" value="Prokaryotic lipoproteins and lipoprotein localization factors"/>
    <property type="match status" value="1"/>
</dbReference>
<comment type="caution">
    <text evidence="3">The sequence shown here is derived from an EMBL/GenBank/DDBJ whole genome shotgun (WGS) entry which is preliminary data.</text>
</comment>
<dbReference type="AlphaFoldDB" id="A0A8T4H828"/>
<proteinExistence type="predicted"/>
<keyword evidence="1 2" id="KW-0732">Signal</keyword>
<dbReference type="InterPro" id="IPR004564">
    <property type="entry name" value="OM_lipoprot_carrier_LolA-like"/>
</dbReference>
<evidence type="ECO:0000256" key="1">
    <source>
        <dbReference type="ARBA" id="ARBA00022729"/>
    </source>
</evidence>
<dbReference type="Proteomes" id="UP000679691">
    <property type="component" value="Unassembled WGS sequence"/>
</dbReference>
<dbReference type="EMBL" id="JAGKSB010000003">
    <property type="protein sequence ID" value="MBP3942523.1"/>
    <property type="molecule type" value="Genomic_DNA"/>
</dbReference>
<protein>
    <submittedName>
        <fullName evidence="3">Outer membrane lipoprotein carrier protein LolA</fullName>
    </submittedName>
</protein>
<feature type="signal peptide" evidence="2">
    <location>
        <begin position="1"/>
        <end position="25"/>
    </location>
</feature>
<dbReference type="Pfam" id="PF03548">
    <property type="entry name" value="LolA"/>
    <property type="match status" value="1"/>
</dbReference>
<sequence length="220" mass="24238">MMRLKKFKALFVAALTVGAAHNVQAQNNASAVLSKLSAKYDSYQTIDANFTLTNYTNANKKASSSSGTIFIDKKANKFHINLPGTYTLISDGKALYTIHHDVKEIEVTDVTEVKNDISPINIFTFYKKGFNNKLGKDFTAAGVALRTVELKPQTTNNNYAAINLTISKNTNTIKDVAIKSKGGGSQTYTISRLTPNVTKDATIFTVNKTNYKGYEFIDLR</sequence>
<keyword evidence="4" id="KW-1185">Reference proteome</keyword>
<gene>
    <name evidence="3" type="ORF">J5U18_02910</name>
</gene>
<dbReference type="CDD" id="cd16325">
    <property type="entry name" value="LolA"/>
    <property type="match status" value="1"/>
</dbReference>
<dbReference type="PANTHER" id="PTHR35869:SF1">
    <property type="entry name" value="OUTER-MEMBRANE LIPOPROTEIN CARRIER PROTEIN"/>
    <property type="match status" value="1"/>
</dbReference>
<dbReference type="RefSeq" id="WP_353546009.1">
    <property type="nucleotide sequence ID" value="NZ_JAGKSB010000003.1"/>
</dbReference>